<dbReference type="RefSeq" id="WP_170201328.1">
    <property type="nucleotide sequence ID" value="NZ_RJKE01000001.1"/>
</dbReference>
<sequence length="178" mass="17879">MPETTLVHRVLGRSGYVLAAVLVLGAGAVLAQPLLEDEPTATGAAPGAPAEGDSAAPAPSDYFPDLGGGATADPGKGSGGGSGQGTQKGADGPCGTQRAFYKRADDGVKVTVVFTGVGAVRALVVPANGEPSMQSYTTAGDPTPHIFDFPDVSSQAVKKVGLTVTTREGARDCELQRR</sequence>
<proteinExistence type="predicted"/>
<feature type="compositionally biased region" description="Gly residues" evidence="1">
    <location>
        <begin position="66"/>
        <end position="86"/>
    </location>
</feature>
<evidence type="ECO:0000313" key="2">
    <source>
        <dbReference type="EMBL" id="ROO84357.1"/>
    </source>
</evidence>
<feature type="region of interest" description="Disordered" evidence="1">
    <location>
        <begin position="39"/>
        <end position="96"/>
    </location>
</feature>
<protein>
    <submittedName>
        <fullName evidence="2">Uncharacterized protein</fullName>
    </submittedName>
</protein>
<evidence type="ECO:0000313" key="3">
    <source>
        <dbReference type="Proteomes" id="UP000272400"/>
    </source>
</evidence>
<name>A0A3N1CSS0_9ACTN</name>
<accession>A0A3N1CSS0</accession>
<evidence type="ECO:0000256" key="1">
    <source>
        <dbReference type="SAM" id="MobiDB-lite"/>
    </source>
</evidence>
<organism evidence="2 3">
    <name type="scientific">Actinocorallia herbida</name>
    <dbReference type="NCBI Taxonomy" id="58109"/>
    <lineage>
        <taxon>Bacteria</taxon>
        <taxon>Bacillati</taxon>
        <taxon>Actinomycetota</taxon>
        <taxon>Actinomycetes</taxon>
        <taxon>Streptosporangiales</taxon>
        <taxon>Thermomonosporaceae</taxon>
        <taxon>Actinocorallia</taxon>
    </lineage>
</organism>
<gene>
    <name evidence="2" type="ORF">EDD29_1879</name>
</gene>
<reference evidence="2 3" key="1">
    <citation type="submission" date="2018-11" db="EMBL/GenBank/DDBJ databases">
        <title>Sequencing the genomes of 1000 actinobacteria strains.</title>
        <authorList>
            <person name="Klenk H.-P."/>
        </authorList>
    </citation>
    <scope>NUCLEOTIDE SEQUENCE [LARGE SCALE GENOMIC DNA]</scope>
    <source>
        <strain evidence="2 3">DSM 44254</strain>
    </source>
</reference>
<keyword evidence="3" id="KW-1185">Reference proteome</keyword>
<dbReference type="EMBL" id="RJKE01000001">
    <property type="protein sequence ID" value="ROO84357.1"/>
    <property type="molecule type" value="Genomic_DNA"/>
</dbReference>
<dbReference type="Proteomes" id="UP000272400">
    <property type="component" value="Unassembled WGS sequence"/>
</dbReference>
<comment type="caution">
    <text evidence="2">The sequence shown here is derived from an EMBL/GenBank/DDBJ whole genome shotgun (WGS) entry which is preliminary data.</text>
</comment>
<feature type="compositionally biased region" description="Low complexity" evidence="1">
    <location>
        <begin position="40"/>
        <end position="61"/>
    </location>
</feature>
<dbReference type="AlphaFoldDB" id="A0A3N1CSS0"/>